<dbReference type="RefSeq" id="WP_110644203.1">
    <property type="nucleotide sequence ID" value="NZ_CAJZDL010000005.1"/>
</dbReference>
<dbReference type="CDD" id="cd12797">
    <property type="entry name" value="M23_peptidase"/>
    <property type="match status" value="2"/>
</dbReference>
<dbReference type="InterPro" id="IPR011055">
    <property type="entry name" value="Dup_hybrid_motif"/>
</dbReference>
<feature type="domain" description="M23ase beta-sheet core" evidence="3">
    <location>
        <begin position="205"/>
        <end position="298"/>
    </location>
</feature>
<dbReference type="GO" id="GO:0004222">
    <property type="term" value="F:metalloendopeptidase activity"/>
    <property type="evidence" value="ECO:0007669"/>
    <property type="project" value="TreeGrafter"/>
</dbReference>
<dbReference type="Proteomes" id="UP000273044">
    <property type="component" value="Chromosome"/>
</dbReference>
<keyword evidence="5" id="KW-1185">Reference proteome</keyword>
<evidence type="ECO:0000256" key="2">
    <source>
        <dbReference type="SAM" id="SignalP"/>
    </source>
</evidence>
<feature type="chain" id="PRO_5019418280" evidence="2">
    <location>
        <begin position="23"/>
        <end position="303"/>
    </location>
</feature>
<feature type="signal peptide" evidence="2">
    <location>
        <begin position="1"/>
        <end position="22"/>
    </location>
</feature>
<keyword evidence="4" id="KW-0378">Hydrolase</keyword>
<proteinExistence type="predicted"/>
<dbReference type="PANTHER" id="PTHR21666">
    <property type="entry name" value="PEPTIDASE-RELATED"/>
    <property type="match status" value="1"/>
</dbReference>
<evidence type="ECO:0000259" key="3">
    <source>
        <dbReference type="Pfam" id="PF01551"/>
    </source>
</evidence>
<dbReference type="Pfam" id="PF01551">
    <property type="entry name" value="Peptidase_M23"/>
    <property type="match status" value="2"/>
</dbReference>
<dbReference type="EMBL" id="LR134406">
    <property type="protein sequence ID" value="VEH69777.1"/>
    <property type="molecule type" value="Genomic_DNA"/>
</dbReference>
<gene>
    <name evidence="4" type="ORF">NCTC12967_01055</name>
</gene>
<dbReference type="AlphaFoldDB" id="A0A448MX90"/>
<keyword evidence="1 2" id="KW-0732">Signal</keyword>
<feature type="domain" description="M23ase beta-sheet core" evidence="3">
    <location>
        <begin position="50"/>
        <end position="139"/>
    </location>
</feature>
<name>A0A448MX90_9ACTN</name>
<dbReference type="InterPro" id="IPR016047">
    <property type="entry name" value="M23ase_b-sheet_dom"/>
</dbReference>
<dbReference type="PANTHER" id="PTHR21666:SF289">
    <property type="entry name" value="L-ALA--D-GLU ENDOPEPTIDASE"/>
    <property type="match status" value="1"/>
</dbReference>
<sequence>MRKALLPLALLALTLFPAVAHADAGLVLSAPVPGALLRPFDGGTSPYSAGHRGVDLAADQGEEVRSAAVGKIYFNGEVAGRPSVSVDHGNGLRTTYTPVAGSLPEGTQVRAGEVIGHLAGPPHCDPRYCLHWGLTDGTIYHDPMLYLKSPPIRLLPHGTTPPPVTWLPPAQVPGPTPEPGSLPVAGPITSPFGMRVHPVTGILKLHDGADIGAACGTAIHLPWAGTVISAGYDGGYGYRVVVEHSGIRTGYAHMPGIEVTAGRVLEAGAVVGHVGSTGYSTGCHLHWMAWRDGQVIDPLTLVR</sequence>
<accession>A0A448MX90</accession>
<dbReference type="SUPFAM" id="SSF51261">
    <property type="entry name" value="Duplicated hybrid motif"/>
    <property type="match status" value="2"/>
</dbReference>
<reference evidence="4 5" key="1">
    <citation type="submission" date="2018-12" db="EMBL/GenBank/DDBJ databases">
        <authorList>
            <consortium name="Pathogen Informatics"/>
        </authorList>
    </citation>
    <scope>NUCLEOTIDE SEQUENCE [LARGE SCALE GENOMIC DNA]</scope>
    <source>
        <strain evidence="4 5">NCTC12967</strain>
    </source>
</reference>
<dbReference type="InterPro" id="IPR050570">
    <property type="entry name" value="Cell_wall_metabolism_enzyme"/>
</dbReference>
<evidence type="ECO:0000256" key="1">
    <source>
        <dbReference type="ARBA" id="ARBA00022729"/>
    </source>
</evidence>
<dbReference type="Gene3D" id="2.70.70.10">
    <property type="entry name" value="Glucose Permease (Domain IIA)"/>
    <property type="match status" value="2"/>
</dbReference>
<evidence type="ECO:0000313" key="5">
    <source>
        <dbReference type="Proteomes" id="UP000273044"/>
    </source>
</evidence>
<dbReference type="GeneID" id="64406535"/>
<protein>
    <submittedName>
        <fullName evidence="4">Glycyl-glycine endopeptidase ALE-1</fullName>
        <ecNumber evidence="4">3.4.24.75</ecNumber>
    </submittedName>
</protein>
<dbReference type="EC" id="3.4.24.75" evidence="4"/>
<evidence type="ECO:0000313" key="4">
    <source>
        <dbReference type="EMBL" id="VEH69777.1"/>
    </source>
</evidence>
<organism evidence="4 5">
    <name type="scientific">Arachnia propionica</name>
    <dbReference type="NCBI Taxonomy" id="1750"/>
    <lineage>
        <taxon>Bacteria</taxon>
        <taxon>Bacillati</taxon>
        <taxon>Actinomycetota</taxon>
        <taxon>Actinomycetes</taxon>
        <taxon>Propionibacteriales</taxon>
        <taxon>Propionibacteriaceae</taxon>
        <taxon>Arachnia</taxon>
    </lineage>
</organism>